<sequence>MLLMAVSLPALATHGAWSAAAAGPQLNVGRQTYAAPPLRPAAPIPPEAVLRGISWRISLLSPPPARLDIKLCSVTACIALDRLAGQKAAPLPFSPGEALRFVYAVNTPGQLTPPVRIVTNQITINYHWANRSDR</sequence>
<gene>
    <name evidence="1" type="ORF">B1H58_07255</name>
</gene>
<organism evidence="1 2">
    <name type="scientific">Pantoea alhagi</name>
    <dbReference type="NCBI Taxonomy" id="1891675"/>
    <lineage>
        <taxon>Bacteria</taxon>
        <taxon>Pseudomonadati</taxon>
        <taxon>Pseudomonadota</taxon>
        <taxon>Gammaproteobacteria</taxon>
        <taxon>Enterobacterales</taxon>
        <taxon>Erwiniaceae</taxon>
        <taxon>Pantoea</taxon>
    </lineage>
</organism>
<dbReference type="InterPro" id="IPR009420">
    <property type="entry name" value="FlhE"/>
</dbReference>
<protein>
    <recommendedName>
        <fullName evidence="3">Flagellar protein FlhE</fullName>
    </recommendedName>
</protein>
<accession>A0A1W6B423</accession>
<name>A0A1W6B423_9GAMM</name>
<dbReference type="Proteomes" id="UP000192900">
    <property type="component" value="Chromosome"/>
</dbReference>
<evidence type="ECO:0000313" key="1">
    <source>
        <dbReference type="EMBL" id="ARJ41841.1"/>
    </source>
</evidence>
<dbReference type="EMBL" id="CP019706">
    <property type="protein sequence ID" value="ARJ41841.1"/>
    <property type="molecule type" value="Genomic_DNA"/>
</dbReference>
<proteinExistence type="predicted"/>
<reference evidence="1 2" key="1">
    <citation type="submission" date="2017-02" db="EMBL/GenBank/DDBJ databases">
        <title>Complete genome sequence of the drought resistance-promoting endophyte Pantoea alhagi LTYR-11Z.</title>
        <authorList>
            <person name="Zhang L."/>
        </authorList>
    </citation>
    <scope>NUCLEOTIDE SEQUENCE [LARGE SCALE GENOMIC DNA]</scope>
    <source>
        <strain evidence="1 2">LTYR-11Z</strain>
    </source>
</reference>
<evidence type="ECO:0008006" key="3">
    <source>
        <dbReference type="Google" id="ProtNLM"/>
    </source>
</evidence>
<keyword evidence="2" id="KW-1185">Reference proteome</keyword>
<dbReference type="KEGG" id="palh:B1H58_07255"/>
<evidence type="ECO:0000313" key="2">
    <source>
        <dbReference type="Proteomes" id="UP000192900"/>
    </source>
</evidence>
<dbReference type="AlphaFoldDB" id="A0A1W6B423"/>
<dbReference type="Pfam" id="PF06366">
    <property type="entry name" value="FlhE"/>
    <property type="match status" value="1"/>
</dbReference>
<dbReference type="STRING" id="1891675.B1H58_07255"/>